<dbReference type="GeneID" id="2909660"/>
<dbReference type="KEGG" id="yli:2909660"/>
<dbReference type="VEuPathDB" id="FungiDB:YALI0_C22484g"/>
<evidence type="ECO:0000259" key="11">
    <source>
        <dbReference type="PROSITE" id="PS50103"/>
    </source>
</evidence>
<evidence type="ECO:0000313" key="15">
    <source>
        <dbReference type="Proteomes" id="UP000256601"/>
    </source>
</evidence>
<dbReference type="PROSITE" id="PS50089">
    <property type="entry name" value="ZF_RING_2"/>
    <property type="match status" value="1"/>
</dbReference>
<feature type="compositionally biased region" description="Low complexity" evidence="9">
    <location>
        <begin position="18"/>
        <end position="34"/>
    </location>
</feature>
<dbReference type="SMR" id="A0A1H6PVU7"/>
<dbReference type="GO" id="GO:0005684">
    <property type="term" value="C:U2-type spliceosomal complex"/>
    <property type="evidence" value="ECO:0007669"/>
    <property type="project" value="TreeGrafter"/>
</dbReference>
<keyword evidence="8" id="KW-0747">Spliceosome</keyword>
<dbReference type="PANTHER" id="PTHR12930:SF0">
    <property type="entry name" value="RING FINGER PROTEIN 113B"/>
    <property type="match status" value="1"/>
</dbReference>
<dbReference type="SUPFAM" id="SSF90229">
    <property type="entry name" value="CCCH zinc finger"/>
    <property type="match status" value="1"/>
</dbReference>
<dbReference type="OrthoDB" id="25761at2759"/>
<reference evidence="13 15" key="2">
    <citation type="submission" date="2018-07" db="EMBL/GenBank/DDBJ databases">
        <title>Draft Genome Assemblies for Five Robust Yarrowia lipolytica Strains Exhibiting High Lipid Production and Pentose Sugar Utilization and Sugar Alcohol Secretion from Undetoxified Lignocellulosic Biomass Hydrolysates.</title>
        <authorList>
            <consortium name="DOE Joint Genome Institute"/>
            <person name="Walker C."/>
            <person name="Ryu S."/>
            <person name="Na H."/>
            <person name="Zane M."/>
            <person name="LaButti K."/>
            <person name="Lipzen A."/>
            <person name="Haridas S."/>
            <person name="Barry K."/>
            <person name="Grigoriev I.V."/>
            <person name="Quarterman J."/>
            <person name="Slininger P."/>
            <person name="Dien B."/>
            <person name="Trinh C.T."/>
        </authorList>
    </citation>
    <scope>NUCLEOTIDE SEQUENCE [LARGE SCALE GENOMIC DNA]</scope>
    <source>
        <strain evidence="13 15">YB392</strain>
    </source>
</reference>
<dbReference type="Gene3D" id="3.30.40.10">
    <property type="entry name" value="Zinc/RING finger domain, C3HC4 (zinc finger)"/>
    <property type="match status" value="1"/>
</dbReference>
<feature type="domain" description="RING-type" evidence="10">
    <location>
        <begin position="206"/>
        <end position="243"/>
    </location>
</feature>
<keyword evidence="8" id="KW-0238">DNA-binding</keyword>
<feature type="domain" description="C3H1-type" evidence="11">
    <location>
        <begin position="131"/>
        <end position="159"/>
    </location>
</feature>
<dbReference type="PROSITE" id="PS50103">
    <property type="entry name" value="ZF_C3H1"/>
    <property type="match status" value="1"/>
</dbReference>
<feature type="zinc finger region" description="C3H1-type" evidence="7">
    <location>
        <begin position="131"/>
        <end position="159"/>
    </location>
</feature>
<keyword evidence="8" id="KW-0508">mRNA splicing</keyword>
<evidence type="ECO:0000256" key="7">
    <source>
        <dbReference type="PROSITE-ProRule" id="PRU00723"/>
    </source>
</evidence>
<feature type="region of interest" description="Disordered" evidence="9">
    <location>
        <begin position="1"/>
        <end position="80"/>
    </location>
</feature>
<dbReference type="GO" id="GO:0008270">
    <property type="term" value="F:zinc ion binding"/>
    <property type="evidence" value="ECO:0007669"/>
    <property type="project" value="UniProtKB-KW"/>
</dbReference>
<sequence length="256" mass="28500">MFKRKKNAGQKRTTIIDSDSSSEGSGDESALSSAFKRRKNDTQKRTTPTSVATSTKVRAPSFSSTIDHSHSRNLSKTDEATKETILYAKDDSDDSQKLSKGPYKVPFSKPTTTTTVGLKASSNIKSTTSQDYQPDVCKDYKLTGFCGYGDSCKFLHMREDYKAGWQIEREWEIKNREDDPPRDAGGVSRDADTATSRADSGIPDTCPICQGEFKSPVVTQCCHYFCEKCFLAKHKKKQNCFVCGKNTNGVCKPFKR</sequence>
<reference evidence="12 14" key="1">
    <citation type="journal article" date="2016" name="PLoS ONE">
        <title>Sequence Assembly of Yarrowia lipolytica Strain W29/CLIB89 Shows Transposable Element Diversity.</title>
        <authorList>
            <person name="Magnan C."/>
            <person name="Yu J."/>
            <person name="Chang I."/>
            <person name="Jahn E."/>
            <person name="Kanomata Y."/>
            <person name="Wu J."/>
            <person name="Zeller M."/>
            <person name="Oakes M."/>
            <person name="Baldi P."/>
            <person name="Sandmeyer S."/>
        </authorList>
    </citation>
    <scope>NUCLEOTIDE SEQUENCE [LARGE SCALE GENOMIC DNA]</scope>
    <source>
        <strain evidence="12">CLIB89</strain>
        <strain evidence="14">CLIB89(W29)</strain>
    </source>
</reference>
<evidence type="ECO:0000256" key="9">
    <source>
        <dbReference type="SAM" id="MobiDB-lite"/>
    </source>
</evidence>
<dbReference type="InterPro" id="IPR013083">
    <property type="entry name" value="Znf_RING/FYVE/PHD"/>
</dbReference>
<organism evidence="12 14">
    <name type="scientific">Yarrowia lipolytica</name>
    <name type="common">Candida lipolytica</name>
    <dbReference type="NCBI Taxonomy" id="4952"/>
    <lineage>
        <taxon>Eukaryota</taxon>
        <taxon>Fungi</taxon>
        <taxon>Dikarya</taxon>
        <taxon>Ascomycota</taxon>
        <taxon>Saccharomycotina</taxon>
        <taxon>Dipodascomycetes</taxon>
        <taxon>Dipodascales</taxon>
        <taxon>Dipodascales incertae sedis</taxon>
        <taxon>Yarrowia</taxon>
    </lineage>
</organism>
<keyword evidence="8" id="KW-0507">mRNA processing</keyword>
<dbReference type="Pfam" id="PF13923">
    <property type="entry name" value="zf-C3HC4_2"/>
    <property type="match status" value="1"/>
</dbReference>
<evidence type="ECO:0000256" key="4">
    <source>
        <dbReference type="ARBA" id="ARBA00022723"/>
    </source>
</evidence>
<gene>
    <name evidence="13" type="ORF">B0I71DRAFT_134304</name>
    <name evidence="12" type="ORF">YALI1_C30901g</name>
</gene>
<dbReference type="SUPFAM" id="SSF57850">
    <property type="entry name" value="RING/U-box"/>
    <property type="match status" value="1"/>
</dbReference>
<dbReference type="InterPro" id="IPR036855">
    <property type="entry name" value="Znf_CCCH_sf"/>
</dbReference>
<evidence type="ECO:0000256" key="2">
    <source>
        <dbReference type="ARBA" id="ARBA00009161"/>
    </source>
</evidence>
<dbReference type="InterPro" id="IPR001841">
    <property type="entry name" value="Znf_RING"/>
</dbReference>
<dbReference type="InterPro" id="IPR039971">
    <property type="entry name" value="CWC24-like"/>
</dbReference>
<evidence type="ECO:0000313" key="14">
    <source>
        <dbReference type="Proteomes" id="UP000182444"/>
    </source>
</evidence>
<dbReference type="GO" id="GO:0006397">
    <property type="term" value="P:mRNA processing"/>
    <property type="evidence" value="ECO:0007669"/>
    <property type="project" value="UniProtKB-KW"/>
</dbReference>
<dbReference type="Proteomes" id="UP000182444">
    <property type="component" value="Chromosome 1C"/>
</dbReference>
<dbReference type="PANTHER" id="PTHR12930">
    <property type="entry name" value="ZINC FINGER PROTEIN 183"/>
    <property type="match status" value="1"/>
</dbReference>
<dbReference type="SMART" id="SM00356">
    <property type="entry name" value="ZnF_C3H1"/>
    <property type="match status" value="1"/>
</dbReference>
<feature type="compositionally biased region" description="Basic and acidic residues" evidence="9">
    <location>
        <begin position="173"/>
        <end position="182"/>
    </location>
</feature>
<evidence type="ECO:0000256" key="3">
    <source>
        <dbReference type="ARBA" id="ARBA00020647"/>
    </source>
</evidence>
<accession>A0A1H6PVU7</accession>
<evidence type="ECO:0000256" key="5">
    <source>
        <dbReference type="ARBA" id="ARBA00022771"/>
    </source>
</evidence>
<dbReference type="eggNOG" id="KOG1813">
    <property type="taxonomic scope" value="Eukaryota"/>
</dbReference>
<dbReference type="SMART" id="SM00184">
    <property type="entry name" value="RING"/>
    <property type="match status" value="1"/>
</dbReference>
<dbReference type="VEuPathDB" id="FungiDB:YALI1_C30901g"/>
<keyword evidence="8" id="KW-0539">Nucleus</keyword>
<dbReference type="Gene3D" id="4.10.1000.10">
    <property type="entry name" value="Zinc finger, CCCH-type"/>
    <property type="match status" value="1"/>
</dbReference>
<dbReference type="AlphaFoldDB" id="A0A1H6PVU7"/>
<keyword evidence="4 7" id="KW-0479">Metal-binding</keyword>
<comment type="function">
    <text evidence="1 8">Involved in pre-mRNA splicing.</text>
</comment>
<dbReference type="EMBL" id="CP017555">
    <property type="protein sequence ID" value="AOW03256.1"/>
    <property type="molecule type" value="Genomic_DNA"/>
</dbReference>
<name>A0A1H6PVU7_YARLL</name>
<dbReference type="RefSeq" id="XP_502139.1">
    <property type="nucleotide sequence ID" value="XM_502139.1"/>
</dbReference>
<dbReference type="Proteomes" id="UP000256601">
    <property type="component" value="Unassembled WGS sequence"/>
</dbReference>
<keyword evidence="5 7" id="KW-0863">Zinc-finger</keyword>
<keyword evidence="6 7" id="KW-0862">Zinc</keyword>
<evidence type="ECO:0000313" key="12">
    <source>
        <dbReference type="EMBL" id="AOW03256.1"/>
    </source>
</evidence>
<proteinExistence type="inferred from homology"/>
<dbReference type="EMBL" id="KZ859034">
    <property type="protein sequence ID" value="RDW24445.1"/>
    <property type="molecule type" value="Genomic_DNA"/>
</dbReference>
<dbReference type="InterPro" id="IPR000571">
    <property type="entry name" value="Znf_CCCH"/>
</dbReference>
<evidence type="ECO:0000256" key="8">
    <source>
        <dbReference type="RuleBase" id="RU367110"/>
    </source>
</evidence>
<evidence type="ECO:0000313" key="13">
    <source>
        <dbReference type="EMBL" id="RDW24445.1"/>
    </source>
</evidence>
<dbReference type="Pfam" id="PF00642">
    <property type="entry name" value="zf-CCCH"/>
    <property type="match status" value="1"/>
</dbReference>
<feature type="compositionally biased region" description="Basic and acidic residues" evidence="9">
    <location>
        <begin position="67"/>
        <end position="80"/>
    </location>
</feature>
<dbReference type="GO" id="GO:0034247">
    <property type="term" value="P:snoRNA splicing"/>
    <property type="evidence" value="ECO:0007669"/>
    <property type="project" value="TreeGrafter"/>
</dbReference>
<comment type="subcellular location">
    <subcellularLocation>
        <location evidence="8">Nucleus</location>
    </subcellularLocation>
</comment>
<evidence type="ECO:0000256" key="1">
    <source>
        <dbReference type="ARBA" id="ARBA00003777"/>
    </source>
</evidence>
<dbReference type="CDD" id="cd16539">
    <property type="entry name" value="RING-HC_RNF113A_B"/>
    <property type="match status" value="1"/>
</dbReference>
<dbReference type="GO" id="GO:0003677">
    <property type="term" value="F:DNA binding"/>
    <property type="evidence" value="ECO:0007669"/>
    <property type="project" value="UniProtKB-UniRule"/>
</dbReference>
<evidence type="ECO:0000259" key="10">
    <source>
        <dbReference type="PROSITE" id="PS50089"/>
    </source>
</evidence>
<evidence type="ECO:0000256" key="6">
    <source>
        <dbReference type="ARBA" id="ARBA00022833"/>
    </source>
</evidence>
<comment type="similarity">
    <text evidence="2 8">Belongs to the CWC24 family.</text>
</comment>
<feature type="region of interest" description="Disordered" evidence="9">
    <location>
        <begin position="173"/>
        <end position="200"/>
    </location>
</feature>
<dbReference type="OMA" id="PPENMAY"/>
<feature type="compositionally biased region" description="Polar residues" evidence="9">
    <location>
        <begin position="45"/>
        <end position="66"/>
    </location>
</feature>
<protein>
    <recommendedName>
        <fullName evidence="3 8">Pre-mRNA-splicing factor CWC24</fullName>
    </recommendedName>
</protein>
<comment type="subunit">
    <text evidence="8">Associated with the spliceosome.</text>
</comment>